<dbReference type="InterPro" id="IPR038577">
    <property type="entry name" value="GT10-like_C_sf"/>
</dbReference>
<evidence type="ECO:0000256" key="7">
    <source>
        <dbReference type="ARBA" id="ARBA00022968"/>
    </source>
</evidence>
<dbReference type="PANTHER" id="PTHR48438">
    <property type="entry name" value="ALPHA-(1,3)-FUCOSYLTRANSFERASE C-RELATED"/>
    <property type="match status" value="1"/>
</dbReference>
<comment type="pathway">
    <text evidence="2">Protein modification; protein glycosylation.</text>
</comment>
<evidence type="ECO:0000259" key="15">
    <source>
        <dbReference type="Pfam" id="PF17039"/>
    </source>
</evidence>
<keyword evidence="7" id="KW-0735">Signal-anchor</keyword>
<evidence type="ECO:0000256" key="5">
    <source>
        <dbReference type="ARBA" id="ARBA00022679"/>
    </source>
</evidence>
<dbReference type="Proteomes" id="UP000695022">
    <property type="component" value="Unplaced"/>
</dbReference>
<organism evidence="16 19">
    <name type="scientific">Priapulus caudatus</name>
    <name type="common">Priapulid worm</name>
    <dbReference type="NCBI Taxonomy" id="37621"/>
    <lineage>
        <taxon>Eukaryota</taxon>
        <taxon>Metazoa</taxon>
        <taxon>Ecdysozoa</taxon>
        <taxon>Scalidophora</taxon>
        <taxon>Priapulida</taxon>
        <taxon>Priapulimorpha</taxon>
        <taxon>Priapulimorphida</taxon>
        <taxon>Priapulidae</taxon>
        <taxon>Priapulus</taxon>
    </lineage>
</organism>
<keyword evidence="6 12" id="KW-0812">Transmembrane</keyword>
<accession>A0ABM1EIQ7</accession>
<evidence type="ECO:0000259" key="14">
    <source>
        <dbReference type="Pfam" id="PF00852"/>
    </source>
</evidence>
<feature type="compositionally biased region" description="Polar residues" evidence="13">
    <location>
        <begin position="164"/>
        <end position="181"/>
    </location>
</feature>
<dbReference type="RefSeq" id="XP_014672076.1">
    <property type="nucleotide sequence ID" value="XM_014816590.1"/>
</dbReference>
<dbReference type="RefSeq" id="XP_014672079.1">
    <property type="nucleotide sequence ID" value="XM_014816593.1"/>
</dbReference>
<keyword evidence="9 12" id="KW-0333">Golgi apparatus</keyword>
<evidence type="ECO:0000256" key="4">
    <source>
        <dbReference type="ARBA" id="ARBA00022676"/>
    </source>
</evidence>
<feature type="transmembrane region" description="Helical" evidence="12">
    <location>
        <begin position="54"/>
        <end position="75"/>
    </location>
</feature>
<keyword evidence="8 12" id="KW-1133">Transmembrane helix</keyword>
<evidence type="ECO:0000256" key="13">
    <source>
        <dbReference type="SAM" id="MobiDB-lite"/>
    </source>
</evidence>
<evidence type="ECO:0000313" key="20">
    <source>
        <dbReference type="RefSeq" id="XP_014672079.1"/>
    </source>
</evidence>
<evidence type="ECO:0000313" key="17">
    <source>
        <dbReference type="RefSeq" id="XP_014672076.1"/>
    </source>
</evidence>
<evidence type="ECO:0000256" key="9">
    <source>
        <dbReference type="ARBA" id="ARBA00023034"/>
    </source>
</evidence>
<name>A0ABM1EIQ7_PRICU</name>
<evidence type="ECO:0000256" key="2">
    <source>
        <dbReference type="ARBA" id="ARBA00004922"/>
    </source>
</evidence>
<dbReference type="EC" id="2.4.1.-" evidence="12"/>
<dbReference type="PANTHER" id="PTHR48438:SF1">
    <property type="entry name" value="ALPHA-(1,3)-FUCOSYLTRANSFERASE C-RELATED"/>
    <property type="match status" value="1"/>
</dbReference>
<evidence type="ECO:0000313" key="16">
    <source>
        <dbReference type="Proteomes" id="UP000695022"/>
    </source>
</evidence>
<feature type="compositionally biased region" description="Basic and acidic residues" evidence="13">
    <location>
        <begin position="132"/>
        <end position="146"/>
    </location>
</feature>
<evidence type="ECO:0000313" key="19">
    <source>
        <dbReference type="RefSeq" id="XP_014672078.1"/>
    </source>
</evidence>
<feature type="domain" description="Fucosyltransferase C-terminal" evidence="14">
    <location>
        <begin position="362"/>
        <end position="538"/>
    </location>
</feature>
<dbReference type="Gene3D" id="3.40.50.11660">
    <property type="entry name" value="Glycosyl transferase family 10, C-terminal domain"/>
    <property type="match status" value="1"/>
</dbReference>
<proteinExistence type="inferred from homology"/>
<dbReference type="SUPFAM" id="SSF53756">
    <property type="entry name" value="UDP-Glycosyltransferase/glycogen phosphorylase"/>
    <property type="match status" value="1"/>
</dbReference>
<dbReference type="RefSeq" id="XP_014672077.1">
    <property type="nucleotide sequence ID" value="XM_014816591.1"/>
</dbReference>
<feature type="compositionally biased region" description="Basic and acidic residues" evidence="13">
    <location>
        <begin position="22"/>
        <end position="33"/>
    </location>
</feature>
<keyword evidence="16" id="KW-1185">Reference proteome</keyword>
<comment type="subcellular location">
    <subcellularLocation>
        <location evidence="1 12">Golgi apparatus</location>
        <location evidence="1 12">Golgi stack membrane</location>
        <topology evidence="1 12">Single-pass type II membrane protein</topology>
    </subcellularLocation>
</comment>
<feature type="compositionally biased region" description="Basic residues" evidence="13">
    <location>
        <begin position="8"/>
        <end position="19"/>
    </location>
</feature>
<dbReference type="InterPro" id="IPR001503">
    <property type="entry name" value="Glyco_trans_10"/>
</dbReference>
<dbReference type="RefSeq" id="XP_014672078.1">
    <property type="nucleotide sequence ID" value="XM_014816592.1"/>
</dbReference>
<evidence type="ECO:0000256" key="8">
    <source>
        <dbReference type="ARBA" id="ARBA00022989"/>
    </source>
</evidence>
<feature type="domain" description="Fucosyltransferase N-terminal" evidence="15">
    <location>
        <begin position="227"/>
        <end position="335"/>
    </location>
</feature>
<evidence type="ECO:0000256" key="12">
    <source>
        <dbReference type="RuleBase" id="RU003832"/>
    </source>
</evidence>
<evidence type="ECO:0000256" key="6">
    <source>
        <dbReference type="ARBA" id="ARBA00022692"/>
    </source>
</evidence>
<dbReference type="InterPro" id="IPR031481">
    <property type="entry name" value="Glyco_tran_10_N"/>
</dbReference>
<keyword evidence="11" id="KW-0325">Glycoprotein</keyword>
<evidence type="ECO:0000256" key="11">
    <source>
        <dbReference type="ARBA" id="ARBA00023180"/>
    </source>
</evidence>
<comment type="similarity">
    <text evidence="3 12">Belongs to the glycosyltransferase 10 family.</text>
</comment>
<evidence type="ECO:0000256" key="1">
    <source>
        <dbReference type="ARBA" id="ARBA00004447"/>
    </source>
</evidence>
<evidence type="ECO:0000313" key="18">
    <source>
        <dbReference type="RefSeq" id="XP_014672077.1"/>
    </source>
</evidence>
<keyword evidence="4 12" id="KW-0328">Glycosyltransferase</keyword>
<feature type="region of interest" description="Disordered" evidence="13">
    <location>
        <begin position="132"/>
        <end position="213"/>
    </location>
</feature>
<evidence type="ECO:0000256" key="3">
    <source>
        <dbReference type="ARBA" id="ARBA00008919"/>
    </source>
</evidence>
<protein>
    <recommendedName>
        <fullName evidence="12">Fucosyltransferase</fullName>
        <ecNumber evidence="12">2.4.1.-</ecNumber>
    </recommendedName>
</protein>
<sequence length="556" mass="62632">MKSESRQRAGKSNKSKHPPPKQSEDRHNMDKHNSKARQQSNEFDQKTNVTFRKVGLLLLTLTLVCSTVLLIGSYFHSSEIAGNNVVQSCHRGLSDCVAESPSVMAGHINEHSPTQNGIDETSDDDKHLLARQSTSDKSDVSEHNDATYDESSIEVTDTEEKNRTSANSDASGNEPKTNKQYDNIDAIDGAAGSKTGVSDERHLTSPARSPVAGATFQPIFGGGGDIKRILFWTPMFRARDWDVGVGRRAFDRCAERRCETVVDRALLLSSDAVLFHMRDVRRGDVPAARSPRQKWVFALKESPWYSWAHRFTELRDAFNWTMTYRRDSDVPWLYGEFRHKGAPADRGEFPREGAPVRGFAAGKTKLVAWFASRCNAISESMRYVDELRRHLPVDVYGACGPLRCPRSESARCYAMLARDYKFYLAFENSVCRDYVTEKLFLAMNASVVPVVLGGADYRRHLPPRSYIDVRDFASPRDLARHLAEIDGDDARYNEYFAWRSDFELATLTDNANAICGLCAKLHGDDGVRVSSYEDVHAWWNRTADCEKGIYELLDQA</sequence>
<dbReference type="Pfam" id="PF00852">
    <property type="entry name" value="Glyco_transf_10"/>
    <property type="match status" value="1"/>
</dbReference>
<evidence type="ECO:0000256" key="10">
    <source>
        <dbReference type="ARBA" id="ARBA00023136"/>
    </source>
</evidence>
<keyword evidence="5 12" id="KW-0808">Transferase</keyword>
<dbReference type="Pfam" id="PF17039">
    <property type="entry name" value="Glyco_tran_10_N"/>
    <property type="match status" value="1"/>
</dbReference>
<dbReference type="InterPro" id="IPR055270">
    <property type="entry name" value="Glyco_tran_10_C"/>
</dbReference>
<dbReference type="GeneID" id="106812663"/>
<gene>
    <name evidence="17 18 19 20" type="primary">LOC106812663</name>
</gene>
<reference evidence="17 18" key="1">
    <citation type="submission" date="2025-05" db="UniProtKB">
        <authorList>
            <consortium name="RefSeq"/>
        </authorList>
    </citation>
    <scope>IDENTIFICATION</scope>
</reference>
<feature type="region of interest" description="Disordered" evidence="13">
    <location>
        <begin position="1"/>
        <end position="44"/>
    </location>
</feature>
<keyword evidence="10 12" id="KW-0472">Membrane</keyword>